<reference evidence="3 4" key="1">
    <citation type="journal article" date="2021" name="Environ. Microbiol.">
        <title>Genetic insights into the dark matter of the mammalian gut microbiota through targeted genome reconstruction.</title>
        <authorList>
            <person name="Lugli G.A."/>
            <person name="Alessandri G."/>
            <person name="Milani C."/>
            <person name="Viappiani A."/>
            <person name="Fontana F."/>
            <person name="Tarracchini C."/>
            <person name="Mancabelli L."/>
            <person name="Argentini C."/>
            <person name="Ruiz L."/>
            <person name="Margolles A."/>
            <person name="van Sinderen D."/>
            <person name="Turroni F."/>
            <person name="Ventura M."/>
        </authorList>
    </citation>
    <scope>NUCLEOTIDE SEQUENCE [LARGE SCALE GENOMIC DNA]</scope>
    <source>
        <strain evidence="3 4">MA1</strain>
    </source>
</reference>
<keyword evidence="1" id="KW-0175">Coiled coil</keyword>
<gene>
    <name evidence="3" type="ORF">JS533_002885</name>
</gene>
<protein>
    <submittedName>
        <fullName evidence="3">Uncharacterized protein</fullName>
    </submittedName>
</protein>
<keyword evidence="4" id="KW-1185">Reference proteome</keyword>
<evidence type="ECO:0000256" key="1">
    <source>
        <dbReference type="SAM" id="Coils"/>
    </source>
</evidence>
<proteinExistence type="predicted"/>
<reference evidence="3 4" key="2">
    <citation type="journal article" date="2021" name="Syst. Appl. Microbiol.">
        <title>Phylogenetic classification of ten novel species belonging to the genus Bifidobacterium comprising B. phasiani sp. nov., B. pongonis sp. nov., B. saguinibicoloris sp. nov., B. colobi sp. nov., B. simiiventris sp. nov., B. santillanense sp. nov., B. miconis sp. nov., B. amazonense sp. nov., B. pluvialisilvae sp. nov., and B. miconisargentati sp. nov.</title>
        <authorList>
            <person name="Lugli G.A."/>
            <person name="Calvete-Torre I."/>
            <person name="Alessandri G."/>
            <person name="Milani C."/>
            <person name="Turroni F."/>
            <person name="Laiolo P."/>
            <person name="Ossiprandi M.C."/>
            <person name="Margolles A."/>
            <person name="Ruiz L."/>
            <person name="Ventura M."/>
        </authorList>
    </citation>
    <scope>NUCLEOTIDE SEQUENCE [LARGE SCALE GENOMIC DNA]</scope>
    <source>
        <strain evidence="3 4">MA1</strain>
    </source>
</reference>
<evidence type="ECO:0000256" key="2">
    <source>
        <dbReference type="SAM" id="Phobius"/>
    </source>
</evidence>
<keyword evidence="2" id="KW-1133">Transmembrane helix</keyword>
<keyword evidence="2" id="KW-0472">Membrane</keyword>
<organism evidence="3 4">
    <name type="scientific">Bifidobacterium amazonense</name>
    <dbReference type="NCBI Taxonomy" id="2809027"/>
    <lineage>
        <taxon>Bacteria</taxon>
        <taxon>Bacillati</taxon>
        <taxon>Actinomycetota</taxon>
        <taxon>Actinomycetes</taxon>
        <taxon>Bifidobacteriales</taxon>
        <taxon>Bifidobacteriaceae</taxon>
        <taxon>Bifidobacterium</taxon>
    </lineage>
</organism>
<comment type="caution">
    <text evidence="3">The sequence shown here is derived from an EMBL/GenBank/DDBJ whole genome shotgun (WGS) entry which is preliminary data.</text>
</comment>
<keyword evidence="2" id="KW-0812">Transmembrane</keyword>
<accession>A0ABS9VT20</accession>
<dbReference type="EMBL" id="JAFEJT020000007">
    <property type="protein sequence ID" value="MCH9275223.1"/>
    <property type="molecule type" value="Genomic_DNA"/>
</dbReference>
<dbReference type="RefSeq" id="WP_241513032.1">
    <property type="nucleotide sequence ID" value="NZ_JAFEJT020000007.1"/>
</dbReference>
<feature type="transmembrane region" description="Helical" evidence="2">
    <location>
        <begin position="228"/>
        <end position="252"/>
    </location>
</feature>
<feature type="transmembrane region" description="Helical" evidence="2">
    <location>
        <begin position="157"/>
        <end position="182"/>
    </location>
</feature>
<feature type="coiled-coil region" evidence="1">
    <location>
        <begin position="51"/>
        <end position="82"/>
    </location>
</feature>
<name>A0ABS9VT20_9BIFI</name>
<evidence type="ECO:0000313" key="4">
    <source>
        <dbReference type="Proteomes" id="UP000710815"/>
    </source>
</evidence>
<dbReference type="Proteomes" id="UP000710815">
    <property type="component" value="Unassembled WGS sequence"/>
</dbReference>
<sequence>MAFQFDLAEAADAAKKQAGRAAGAFAGVAGQGIKATGDAAKKARDTMSQAAADLKSSAEKVVEKKEEKTEEKIDEYDQAVIEYNLAYTDLNDAGMGLLRIRERSVDLLDAVTALVNSIANTPKSFQQDIAEIILTRKEFEDSETFARREIKAARESAIGAGAGAAAGMAVASMAPSVAIWAATTFGTASTGTAISTLSGAAATNAALAWLGGGALAAGGGGMAAGNALLAMAGPIGWTMAGATLLTSIVLFAKKRHDIAQERQRELLALKENAAALGKMTVHIGDVSSRTGKLREALSGSFLSCCHAYGADYHSLADEERLRLGALVNSTKALSALIAERISDGDVE</sequence>
<evidence type="ECO:0000313" key="3">
    <source>
        <dbReference type="EMBL" id="MCH9275223.1"/>
    </source>
</evidence>